<comment type="subcellular location">
    <subcellularLocation>
        <location evidence="1">Cell membrane</location>
        <topology evidence="1">Multi-pass membrane protein</topology>
    </subcellularLocation>
</comment>
<sequence>MSTFLAGLAVFLLLNLAAGLWRVWRGPSAADRMSAVLLFGSTTVALLLVLAELGGEPALRDVALVFVMLAAILSVAFVGLPRTRNDGRGSGR</sequence>
<accession>A0A5C8KZ95</accession>
<gene>
    <name evidence="9" type="ORF">FU658_01350</name>
</gene>
<keyword evidence="3" id="KW-0813">Transport</keyword>
<keyword evidence="4" id="KW-1003">Cell membrane</keyword>
<dbReference type="RefSeq" id="WP_147890455.1">
    <property type="nucleotide sequence ID" value="NZ_VRTS01000001.1"/>
</dbReference>
<proteinExistence type="inferred from homology"/>
<dbReference type="AlphaFoldDB" id="A0A5C8KZ95"/>
<dbReference type="Pfam" id="PF04066">
    <property type="entry name" value="MrpF_PhaF"/>
    <property type="match status" value="1"/>
</dbReference>
<evidence type="ECO:0000256" key="5">
    <source>
        <dbReference type="ARBA" id="ARBA00022692"/>
    </source>
</evidence>
<evidence type="ECO:0000256" key="2">
    <source>
        <dbReference type="ARBA" id="ARBA00009212"/>
    </source>
</evidence>
<evidence type="ECO:0000256" key="4">
    <source>
        <dbReference type="ARBA" id="ARBA00022475"/>
    </source>
</evidence>
<comment type="caution">
    <text evidence="9">The sequence shown here is derived from an EMBL/GenBank/DDBJ whole genome shotgun (WGS) entry which is preliminary data.</text>
</comment>
<evidence type="ECO:0000256" key="3">
    <source>
        <dbReference type="ARBA" id="ARBA00022448"/>
    </source>
</evidence>
<keyword evidence="6 8" id="KW-1133">Transmembrane helix</keyword>
<keyword evidence="5 8" id="KW-0812">Transmembrane</keyword>
<name>A0A5C8KZ95_9GAMM</name>
<organism evidence="9 10">
    <name type="scientific">Alkalisalibacterium limincola</name>
    <dbReference type="NCBI Taxonomy" id="2699169"/>
    <lineage>
        <taxon>Bacteria</taxon>
        <taxon>Pseudomonadati</taxon>
        <taxon>Pseudomonadota</taxon>
        <taxon>Gammaproteobacteria</taxon>
        <taxon>Lysobacterales</taxon>
        <taxon>Lysobacteraceae</taxon>
        <taxon>Alkalisalibacterium</taxon>
    </lineage>
</organism>
<feature type="transmembrane region" description="Helical" evidence="8">
    <location>
        <begin position="35"/>
        <end position="55"/>
    </location>
</feature>
<dbReference type="GO" id="GO:0015385">
    <property type="term" value="F:sodium:proton antiporter activity"/>
    <property type="evidence" value="ECO:0007669"/>
    <property type="project" value="TreeGrafter"/>
</dbReference>
<dbReference type="PANTHER" id="PTHR34702:SF1">
    <property type="entry name" value="NA(+)_H(+) ANTIPORTER SUBUNIT F"/>
    <property type="match status" value="1"/>
</dbReference>
<keyword evidence="10" id="KW-1185">Reference proteome</keyword>
<dbReference type="Proteomes" id="UP000321248">
    <property type="component" value="Unassembled WGS sequence"/>
</dbReference>
<dbReference type="EMBL" id="VRTS01000001">
    <property type="protein sequence ID" value="TXK65782.1"/>
    <property type="molecule type" value="Genomic_DNA"/>
</dbReference>
<protein>
    <submittedName>
        <fullName evidence="9">PH regulation protein F</fullName>
    </submittedName>
</protein>
<evidence type="ECO:0000313" key="9">
    <source>
        <dbReference type="EMBL" id="TXK65782.1"/>
    </source>
</evidence>
<dbReference type="InterPro" id="IPR007208">
    <property type="entry name" value="MrpF/PhaF-like"/>
</dbReference>
<evidence type="ECO:0000313" key="10">
    <source>
        <dbReference type="Proteomes" id="UP000321248"/>
    </source>
</evidence>
<dbReference type="OrthoDB" id="6170784at2"/>
<feature type="transmembrane region" description="Helical" evidence="8">
    <location>
        <begin position="62"/>
        <end position="80"/>
    </location>
</feature>
<evidence type="ECO:0000256" key="6">
    <source>
        <dbReference type="ARBA" id="ARBA00022989"/>
    </source>
</evidence>
<evidence type="ECO:0000256" key="7">
    <source>
        <dbReference type="ARBA" id="ARBA00023136"/>
    </source>
</evidence>
<dbReference type="PANTHER" id="PTHR34702">
    <property type="entry name" value="NA(+)/H(+) ANTIPORTER SUBUNIT F1"/>
    <property type="match status" value="1"/>
</dbReference>
<evidence type="ECO:0000256" key="8">
    <source>
        <dbReference type="SAM" id="Phobius"/>
    </source>
</evidence>
<reference evidence="9 10" key="1">
    <citation type="submission" date="2019-08" db="EMBL/GenBank/DDBJ databases">
        <authorList>
            <person name="Karlyshev A.V."/>
        </authorList>
    </citation>
    <scope>NUCLEOTIDE SEQUENCE [LARGE SCALE GENOMIC DNA]</scope>
    <source>
        <strain evidence="9 10">Alg18-2.2</strain>
    </source>
</reference>
<evidence type="ECO:0000256" key="1">
    <source>
        <dbReference type="ARBA" id="ARBA00004651"/>
    </source>
</evidence>
<comment type="similarity">
    <text evidence="2">Belongs to the CPA3 antiporters (TC 2.A.63) subunit F family.</text>
</comment>
<keyword evidence="7 8" id="KW-0472">Membrane</keyword>
<dbReference type="GO" id="GO:0005886">
    <property type="term" value="C:plasma membrane"/>
    <property type="evidence" value="ECO:0007669"/>
    <property type="project" value="UniProtKB-SubCell"/>
</dbReference>